<gene>
    <name evidence="2" type="ORF">AB5J55_43420</name>
</gene>
<dbReference type="Gene3D" id="2.80.10.50">
    <property type="match status" value="1"/>
</dbReference>
<dbReference type="SUPFAM" id="SSF50370">
    <property type="entry name" value="Ricin B-like lectins"/>
    <property type="match status" value="1"/>
</dbReference>
<feature type="domain" description="Ricin B lectin" evidence="1">
    <location>
        <begin position="71"/>
        <end position="154"/>
    </location>
</feature>
<dbReference type="InterPro" id="IPR035992">
    <property type="entry name" value="Ricin_B-like_lectins"/>
</dbReference>
<dbReference type="AlphaFoldDB" id="A0AB39NFS1"/>
<sequence>MPSQRFFRRAGAGLATAAAVVSATVTMITPASAGSIGNVALIPSVAPKVNVALGAEFPLAQRNSAAFDPAERWDMVEKVPLGGLFVLRNLHKVDGKFVCMDSQAPGQGLPKAGDAVGTRPCDGTNSQLWIRKNNSDKTITLTNAYSKYVLSWAGTGAVPAYEQKVPNQTLVFPNFRLIVNP</sequence>
<accession>A0AB39NFS1</accession>
<reference evidence="2" key="1">
    <citation type="submission" date="2024-07" db="EMBL/GenBank/DDBJ databases">
        <authorList>
            <person name="Yu S.T."/>
        </authorList>
    </citation>
    <scope>NUCLEOTIDE SEQUENCE</scope>
    <source>
        <strain evidence="2">R11</strain>
    </source>
</reference>
<name>A0AB39NFS1_9ACTN</name>
<dbReference type="InterPro" id="IPR000772">
    <property type="entry name" value="Ricin_B_lectin"/>
</dbReference>
<organism evidence="2">
    <name type="scientific">Streptomyces sp. R11</name>
    <dbReference type="NCBI Taxonomy" id="3238625"/>
    <lineage>
        <taxon>Bacteria</taxon>
        <taxon>Bacillati</taxon>
        <taxon>Actinomycetota</taxon>
        <taxon>Actinomycetes</taxon>
        <taxon>Kitasatosporales</taxon>
        <taxon>Streptomycetaceae</taxon>
        <taxon>Streptomyces</taxon>
    </lineage>
</organism>
<dbReference type="Pfam" id="PF14200">
    <property type="entry name" value="RicinB_lectin_2"/>
    <property type="match status" value="1"/>
</dbReference>
<evidence type="ECO:0000313" key="2">
    <source>
        <dbReference type="EMBL" id="XDQ15949.1"/>
    </source>
</evidence>
<evidence type="ECO:0000259" key="1">
    <source>
        <dbReference type="Pfam" id="PF14200"/>
    </source>
</evidence>
<protein>
    <submittedName>
        <fullName evidence="2">RICIN domain-containing protein</fullName>
    </submittedName>
</protein>
<dbReference type="RefSeq" id="WP_369275873.1">
    <property type="nucleotide sequence ID" value="NZ_CP163432.1"/>
</dbReference>
<dbReference type="EMBL" id="CP163432">
    <property type="protein sequence ID" value="XDQ15949.1"/>
    <property type="molecule type" value="Genomic_DNA"/>
</dbReference>
<proteinExistence type="predicted"/>